<dbReference type="PANTHER" id="PTHR33202">
    <property type="entry name" value="ZINC UPTAKE REGULATION PROTEIN"/>
    <property type="match status" value="1"/>
</dbReference>
<dbReference type="AlphaFoldDB" id="A0A2A3YU74"/>
<dbReference type="EMBL" id="NRGP01000011">
    <property type="protein sequence ID" value="PCC46948.1"/>
    <property type="molecule type" value="Genomic_DNA"/>
</dbReference>
<evidence type="ECO:0000256" key="11">
    <source>
        <dbReference type="PIRSR" id="PIRSR602481-1"/>
    </source>
</evidence>
<keyword evidence="9" id="KW-0238">DNA-binding</keyword>
<keyword evidence="6 11" id="KW-0479">Metal-binding</keyword>
<evidence type="ECO:0000313" key="18">
    <source>
        <dbReference type="Proteomes" id="UP000218620"/>
    </source>
</evidence>
<evidence type="ECO:0000256" key="9">
    <source>
        <dbReference type="ARBA" id="ARBA00023125"/>
    </source>
</evidence>
<dbReference type="InterPro" id="IPR036388">
    <property type="entry name" value="WH-like_DNA-bd_sf"/>
</dbReference>
<feature type="binding site" evidence="11">
    <location>
        <position position="142"/>
    </location>
    <ligand>
        <name>Zn(2+)</name>
        <dbReference type="ChEBI" id="CHEBI:29105"/>
    </ligand>
</feature>
<feature type="binding site" evidence="11">
    <location>
        <position position="106"/>
    </location>
    <ligand>
        <name>Zn(2+)</name>
        <dbReference type="ChEBI" id="CHEBI:29105"/>
    </ligand>
</feature>
<dbReference type="RefSeq" id="WP_096162006.1">
    <property type="nucleotide sequence ID" value="NZ_CP025332.1"/>
</dbReference>
<dbReference type="Gene3D" id="1.10.10.10">
    <property type="entry name" value="Winged helix-like DNA-binding domain superfamily/Winged helix DNA-binding domain"/>
    <property type="match status" value="1"/>
</dbReference>
<evidence type="ECO:0000256" key="5">
    <source>
        <dbReference type="ARBA" id="ARBA00022491"/>
    </source>
</evidence>
<feature type="binding site" evidence="12">
    <location>
        <position position="117"/>
    </location>
    <ligand>
        <name>Fe cation</name>
        <dbReference type="ChEBI" id="CHEBI:24875"/>
    </ligand>
</feature>
<dbReference type="GO" id="GO:1900376">
    <property type="term" value="P:regulation of secondary metabolite biosynthetic process"/>
    <property type="evidence" value="ECO:0007669"/>
    <property type="project" value="TreeGrafter"/>
</dbReference>
<feature type="binding site" evidence="11">
    <location>
        <position position="145"/>
    </location>
    <ligand>
        <name>Zn(2+)</name>
        <dbReference type="ChEBI" id="CHEBI:29105"/>
    </ligand>
</feature>
<organism evidence="14 18">
    <name type="scientific">Brevibacterium aurantiacum</name>
    <dbReference type="NCBI Taxonomy" id="273384"/>
    <lineage>
        <taxon>Bacteria</taxon>
        <taxon>Bacillati</taxon>
        <taxon>Actinomycetota</taxon>
        <taxon>Actinomycetes</taxon>
        <taxon>Micrococcales</taxon>
        <taxon>Brevibacteriaceae</taxon>
        <taxon>Brevibacterium</taxon>
    </lineage>
</organism>
<comment type="subcellular location">
    <subcellularLocation>
        <location evidence="1">Cytoplasm</location>
    </subcellularLocation>
</comment>
<evidence type="ECO:0000256" key="7">
    <source>
        <dbReference type="ARBA" id="ARBA00022833"/>
    </source>
</evidence>
<keyword evidence="7 11" id="KW-0862">Zinc</keyword>
<dbReference type="EMBL" id="RHFF01000024">
    <property type="protein sequence ID" value="TGD36758.1"/>
    <property type="molecule type" value="Genomic_DNA"/>
</dbReference>
<evidence type="ECO:0000313" key="19">
    <source>
        <dbReference type="Proteomes" id="UP000297736"/>
    </source>
</evidence>
<comment type="similarity">
    <text evidence="2">Belongs to the Fur family.</text>
</comment>
<reference evidence="16 19" key="2">
    <citation type="submission" date="2018-10" db="EMBL/GenBank/DDBJ databases">
        <title>Brevibacterium genomes from Austrain hard cheese rinds.</title>
        <authorList>
            <person name="Anast J.M."/>
            <person name="Dzieciol M."/>
            <person name="Schultz D.L."/>
            <person name="Mann E."/>
            <person name="Wagner M."/>
            <person name="Schmitz-Esser S."/>
        </authorList>
    </citation>
    <scope>NUCLEOTIDE SEQUENCE [LARGE SCALE GENOMIC DNA]</scope>
    <source>
        <strain evidence="16 19">L261</strain>
    </source>
</reference>
<dbReference type="SUPFAM" id="SSF46785">
    <property type="entry name" value="Winged helix' DNA-binding domain"/>
    <property type="match status" value="1"/>
</dbReference>
<evidence type="ECO:0000256" key="3">
    <source>
        <dbReference type="ARBA" id="ARBA00011738"/>
    </source>
</evidence>
<dbReference type="GO" id="GO:0008270">
    <property type="term" value="F:zinc ion binding"/>
    <property type="evidence" value="ECO:0007669"/>
    <property type="project" value="TreeGrafter"/>
</dbReference>
<comment type="cofactor">
    <cofactor evidence="12">
        <name>Mn(2+)</name>
        <dbReference type="ChEBI" id="CHEBI:29035"/>
    </cofactor>
    <cofactor evidence="12">
        <name>Fe(2+)</name>
        <dbReference type="ChEBI" id="CHEBI:29033"/>
    </cofactor>
    <text evidence="12">Binds 1 Mn(2+) or Fe(2+) ion per subunit.</text>
</comment>
<comment type="caution">
    <text evidence="14">The sequence shown here is derived from an EMBL/GenBank/DDBJ whole genome shotgun (WGS) entry which is preliminary data.</text>
</comment>
<evidence type="ECO:0000313" key="17">
    <source>
        <dbReference type="Proteomes" id="UP000217564"/>
    </source>
</evidence>
<feature type="binding site" evidence="11">
    <location>
        <position position="103"/>
    </location>
    <ligand>
        <name>Zn(2+)</name>
        <dbReference type="ChEBI" id="CHEBI:29105"/>
    </ligand>
</feature>
<dbReference type="Proteomes" id="UP000297736">
    <property type="component" value="Unassembled WGS sequence"/>
</dbReference>
<dbReference type="Proteomes" id="UP000217564">
    <property type="component" value="Unassembled WGS sequence"/>
</dbReference>
<keyword evidence="8" id="KW-0805">Transcription regulation</keyword>
<evidence type="ECO:0000256" key="2">
    <source>
        <dbReference type="ARBA" id="ARBA00007957"/>
    </source>
</evidence>
<reference evidence="17 18" key="1">
    <citation type="journal article" date="2017" name="Elife">
        <title>Extensive horizontal gene transfer in cheese-associated bacteria.</title>
        <authorList>
            <person name="Bonham K.S."/>
            <person name="Wolfe B.E."/>
            <person name="Dutton R.J."/>
        </authorList>
    </citation>
    <scope>NUCLEOTIDE SEQUENCE [LARGE SCALE GENOMIC DNA]</scope>
    <source>
        <strain evidence="15 17">947_7</strain>
        <strain evidence="14 18">962_8</strain>
    </source>
</reference>
<evidence type="ECO:0000256" key="13">
    <source>
        <dbReference type="SAM" id="MobiDB-lite"/>
    </source>
</evidence>
<evidence type="ECO:0000256" key="8">
    <source>
        <dbReference type="ARBA" id="ARBA00023015"/>
    </source>
</evidence>
<comment type="subunit">
    <text evidence="3">Homodimer.</text>
</comment>
<dbReference type="InterPro" id="IPR002481">
    <property type="entry name" value="FUR"/>
</dbReference>
<keyword evidence="10" id="KW-0804">Transcription</keyword>
<dbReference type="Pfam" id="PF01475">
    <property type="entry name" value="FUR"/>
    <property type="match status" value="1"/>
</dbReference>
<evidence type="ECO:0000256" key="1">
    <source>
        <dbReference type="ARBA" id="ARBA00004496"/>
    </source>
</evidence>
<evidence type="ECO:0000256" key="10">
    <source>
        <dbReference type="ARBA" id="ARBA00023163"/>
    </source>
</evidence>
<evidence type="ECO:0000313" key="15">
    <source>
        <dbReference type="EMBL" id="PCC46948.1"/>
    </source>
</evidence>
<dbReference type="InterPro" id="IPR036390">
    <property type="entry name" value="WH_DNA-bd_sf"/>
</dbReference>
<dbReference type="Proteomes" id="UP000218620">
    <property type="component" value="Unassembled WGS sequence"/>
</dbReference>
<dbReference type="GO" id="GO:0005829">
    <property type="term" value="C:cytosol"/>
    <property type="evidence" value="ECO:0007669"/>
    <property type="project" value="TreeGrafter"/>
</dbReference>
<accession>A0A368MAF0</accession>
<dbReference type="GO" id="GO:0045892">
    <property type="term" value="P:negative regulation of DNA-templated transcription"/>
    <property type="evidence" value="ECO:0007669"/>
    <property type="project" value="TreeGrafter"/>
</dbReference>
<evidence type="ECO:0000256" key="4">
    <source>
        <dbReference type="ARBA" id="ARBA00022490"/>
    </source>
</evidence>
<name>A0A2A3YU74_BREAU</name>
<accession>A0A2A3YU74</accession>
<feature type="binding site" evidence="12">
    <location>
        <position position="97"/>
    </location>
    <ligand>
        <name>Fe cation</name>
        <dbReference type="ChEBI" id="CHEBI:24875"/>
    </ligand>
</feature>
<proteinExistence type="inferred from homology"/>
<keyword evidence="12" id="KW-0408">Iron</keyword>
<feature type="region of interest" description="Disordered" evidence="13">
    <location>
        <begin position="1"/>
        <end position="27"/>
    </location>
</feature>
<dbReference type="GO" id="GO:0000976">
    <property type="term" value="F:transcription cis-regulatory region binding"/>
    <property type="evidence" value="ECO:0007669"/>
    <property type="project" value="TreeGrafter"/>
</dbReference>
<evidence type="ECO:0000313" key="14">
    <source>
        <dbReference type="EMBL" id="PCC42725.1"/>
    </source>
</evidence>
<evidence type="ECO:0000256" key="12">
    <source>
        <dbReference type="PIRSR" id="PIRSR602481-2"/>
    </source>
</evidence>
<evidence type="ECO:0000256" key="6">
    <source>
        <dbReference type="ARBA" id="ARBA00022723"/>
    </source>
</evidence>
<dbReference type="PANTHER" id="PTHR33202:SF2">
    <property type="entry name" value="FERRIC UPTAKE REGULATION PROTEIN"/>
    <property type="match status" value="1"/>
</dbReference>
<evidence type="ECO:0000313" key="16">
    <source>
        <dbReference type="EMBL" id="TGD36758.1"/>
    </source>
</evidence>
<keyword evidence="4" id="KW-0963">Cytoplasm</keyword>
<feature type="binding site" evidence="12">
    <location>
        <position position="134"/>
    </location>
    <ligand>
        <name>Fe cation</name>
        <dbReference type="ChEBI" id="CHEBI:24875"/>
    </ligand>
</feature>
<dbReference type="EMBL" id="NRGQ01000013">
    <property type="protein sequence ID" value="PCC42725.1"/>
    <property type="molecule type" value="Genomic_DNA"/>
</dbReference>
<dbReference type="GO" id="GO:0003700">
    <property type="term" value="F:DNA-binding transcription factor activity"/>
    <property type="evidence" value="ECO:0007669"/>
    <property type="project" value="InterPro"/>
</dbReference>
<dbReference type="InterPro" id="IPR043135">
    <property type="entry name" value="Fur_C"/>
</dbReference>
<sequence>MLTEPIALQRRRHKDMTAEEPKKTRSTAQKAVIRSALESEKRFVSAQQLHRTLEDQGHTVGLATVYRQLNALSESGHADSITIAEKQLFRACAQDEHHHHLVCENCGKAVEIEPPSEDWMSTTARVHGFEVTRHMFEIFGLCAECAALAKNR</sequence>
<protein>
    <submittedName>
        <fullName evidence="14">Transcriptional repressor</fullName>
    </submittedName>
</protein>
<dbReference type="Gene3D" id="3.30.1490.190">
    <property type="match status" value="1"/>
</dbReference>
<gene>
    <name evidence="15" type="ORF">CIK64_07545</name>
    <name evidence="14" type="ORF">CIK65_10805</name>
    <name evidence="16" type="ORF">EB834_18380</name>
</gene>
<comment type="cofactor">
    <cofactor evidence="11">
        <name>Zn(2+)</name>
        <dbReference type="ChEBI" id="CHEBI:29105"/>
    </cofactor>
    <text evidence="11">Binds 1 zinc ion per subunit.</text>
</comment>
<dbReference type="CDD" id="cd07153">
    <property type="entry name" value="Fur_like"/>
    <property type="match status" value="1"/>
</dbReference>
<keyword evidence="5" id="KW-0678">Repressor</keyword>